<evidence type="ECO:0000313" key="2">
    <source>
        <dbReference type="Proteomes" id="UP001472677"/>
    </source>
</evidence>
<name>A0ABR2FBR5_9ROSI</name>
<reference evidence="1 2" key="1">
    <citation type="journal article" date="2024" name="G3 (Bethesda)">
        <title>Genome assembly of Hibiscus sabdariffa L. provides insights into metabolisms of medicinal natural products.</title>
        <authorList>
            <person name="Kim T."/>
        </authorList>
    </citation>
    <scope>NUCLEOTIDE SEQUENCE [LARGE SCALE GENOMIC DNA]</scope>
    <source>
        <strain evidence="1">TK-2024</strain>
        <tissue evidence="1">Old leaves</tissue>
    </source>
</reference>
<comment type="caution">
    <text evidence="1">The sequence shown here is derived from an EMBL/GenBank/DDBJ whole genome shotgun (WGS) entry which is preliminary data.</text>
</comment>
<dbReference type="Proteomes" id="UP001472677">
    <property type="component" value="Unassembled WGS sequence"/>
</dbReference>
<dbReference type="EMBL" id="JBBPBM010000007">
    <property type="protein sequence ID" value="KAK8575781.1"/>
    <property type="molecule type" value="Genomic_DNA"/>
</dbReference>
<keyword evidence="2" id="KW-1185">Reference proteome</keyword>
<protein>
    <submittedName>
        <fullName evidence="1">Uncharacterized protein</fullName>
    </submittedName>
</protein>
<sequence>MLLCSSDLGHCPTVFITPLCSLPPVSMGVPSHPGNTIVLHLGGMLLDGS</sequence>
<accession>A0ABR2FBR5</accession>
<evidence type="ECO:0000313" key="1">
    <source>
        <dbReference type="EMBL" id="KAK8575781.1"/>
    </source>
</evidence>
<gene>
    <name evidence="1" type="ORF">V6N12_063438</name>
</gene>
<proteinExistence type="predicted"/>
<organism evidence="1 2">
    <name type="scientific">Hibiscus sabdariffa</name>
    <name type="common">roselle</name>
    <dbReference type="NCBI Taxonomy" id="183260"/>
    <lineage>
        <taxon>Eukaryota</taxon>
        <taxon>Viridiplantae</taxon>
        <taxon>Streptophyta</taxon>
        <taxon>Embryophyta</taxon>
        <taxon>Tracheophyta</taxon>
        <taxon>Spermatophyta</taxon>
        <taxon>Magnoliopsida</taxon>
        <taxon>eudicotyledons</taxon>
        <taxon>Gunneridae</taxon>
        <taxon>Pentapetalae</taxon>
        <taxon>rosids</taxon>
        <taxon>malvids</taxon>
        <taxon>Malvales</taxon>
        <taxon>Malvaceae</taxon>
        <taxon>Malvoideae</taxon>
        <taxon>Hibiscus</taxon>
    </lineage>
</organism>